<dbReference type="AlphaFoldDB" id="A0AA41WAN2"/>
<comment type="caution">
    <text evidence="2">The sequence shown here is derived from an EMBL/GenBank/DDBJ whole genome shotgun (WGS) entry which is preliminary data.</text>
</comment>
<gene>
    <name evidence="2" type="ORF">NAF29_15035</name>
</gene>
<dbReference type="EMBL" id="JAMQGP010000008">
    <property type="protein sequence ID" value="MCM2680969.1"/>
    <property type="molecule type" value="Genomic_DNA"/>
</dbReference>
<name>A0AA41WAN2_9GAMM</name>
<accession>A0AA41WAN2</accession>
<dbReference type="Proteomes" id="UP001165393">
    <property type="component" value="Unassembled WGS sequence"/>
</dbReference>
<reference evidence="2 3" key="1">
    <citation type="journal article" date="2013" name="Antonie Van Leeuwenhoek">
        <title>Echinimonas agarilytica gen. nov., sp. nov., a new gammaproteobacterium isolated from the sea urchin Strongylocentrotus intermedius.</title>
        <authorList>
            <person name="Nedashkovskaya O.I."/>
            <person name="Stenkova A.M."/>
            <person name="Zhukova N.V."/>
            <person name="Van Trappen S."/>
            <person name="Lee J.S."/>
            <person name="Kim S.B."/>
        </authorList>
    </citation>
    <scope>NUCLEOTIDE SEQUENCE [LARGE SCALE GENOMIC DNA]</scope>
    <source>
        <strain evidence="2 3">KMM 6351</strain>
    </source>
</reference>
<organism evidence="2 3">
    <name type="scientific">Echinimonas agarilytica</name>
    <dbReference type="NCBI Taxonomy" id="1215918"/>
    <lineage>
        <taxon>Bacteria</taxon>
        <taxon>Pseudomonadati</taxon>
        <taxon>Pseudomonadota</taxon>
        <taxon>Gammaproteobacteria</taxon>
        <taxon>Alteromonadales</taxon>
        <taxon>Echinimonadaceae</taxon>
        <taxon>Echinimonas</taxon>
    </lineage>
</organism>
<feature type="domain" description="YagK/YfjJ C-terminal" evidence="1">
    <location>
        <begin position="47"/>
        <end position="216"/>
    </location>
</feature>
<keyword evidence="3" id="KW-1185">Reference proteome</keyword>
<sequence length="220" mass="25602">MNKRLKGTPSLKLHYGPYYQGLKVITSYGPLIENYLAAGKIVIDRYLSQYSRVCAIRVDLHVPEELELKSNRHITRFMGSLDAQIEADRNRKHKAGSRSYRCRPNYIWCSERENARANHFHVIILLNKDAYHTLGNYEATGNNMASRIVKAWASALGLDFDDVGGLVHFPKNPIHYVNIHSKRLAEEYNELFFRFSYFAKPKSKHYGDRRRSFDCSRTTR</sequence>
<dbReference type="Pfam" id="PF11726">
    <property type="entry name" value="YagK_YfjJ_C"/>
    <property type="match status" value="1"/>
</dbReference>
<evidence type="ECO:0000313" key="2">
    <source>
        <dbReference type="EMBL" id="MCM2680969.1"/>
    </source>
</evidence>
<proteinExistence type="predicted"/>
<evidence type="ECO:0000313" key="3">
    <source>
        <dbReference type="Proteomes" id="UP001165393"/>
    </source>
</evidence>
<protein>
    <submittedName>
        <fullName evidence="2">Inovirus Gp2 family protein</fullName>
    </submittedName>
</protein>
<dbReference type="RefSeq" id="WP_251262445.1">
    <property type="nucleotide sequence ID" value="NZ_JAMQGP010000008.1"/>
</dbReference>
<evidence type="ECO:0000259" key="1">
    <source>
        <dbReference type="Pfam" id="PF11726"/>
    </source>
</evidence>
<dbReference type="InterPro" id="IPR057271">
    <property type="entry name" value="YagK_YfjJ_C"/>
</dbReference>